<comment type="subunit">
    <text evidence="4">Homotetramer.</text>
</comment>
<keyword evidence="7 9" id="KW-0784">Thiamine biosynthesis</keyword>
<dbReference type="PANTHER" id="PTHR43198">
    <property type="entry name" value="BIFUNCTIONAL TH2 PROTEIN"/>
    <property type="match status" value="1"/>
</dbReference>
<dbReference type="eggNOG" id="COG0819">
    <property type="taxonomic scope" value="Bacteria"/>
</dbReference>
<dbReference type="PANTHER" id="PTHR43198:SF2">
    <property type="entry name" value="SI:CH1073-67J19.1-RELATED"/>
    <property type="match status" value="1"/>
</dbReference>
<comment type="pathway">
    <text evidence="2 9">Cofactor biosynthesis; thiamine diphosphate biosynthesis.</text>
</comment>
<dbReference type="SUPFAM" id="SSF48613">
    <property type="entry name" value="Heme oxygenase-like"/>
    <property type="match status" value="1"/>
</dbReference>
<dbReference type="Gene3D" id="1.20.910.10">
    <property type="entry name" value="Heme oxygenase-like"/>
    <property type="match status" value="1"/>
</dbReference>
<evidence type="ECO:0000256" key="1">
    <source>
        <dbReference type="ARBA" id="ARBA00001881"/>
    </source>
</evidence>
<feature type="binding site" evidence="11">
    <location>
        <position position="90"/>
    </location>
    <ligand>
        <name>substrate</name>
    </ligand>
</feature>
<dbReference type="GO" id="GO:0005829">
    <property type="term" value="C:cytosol"/>
    <property type="evidence" value="ECO:0007669"/>
    <property type="project" value="TreeGrafter"/>
</dbReference>
<dbReference type="PIRSF" id="PIRSF003170">
    <property type="entry name" value="Pet18p"/>
    <property type="match status" value="1"/>
</dbReference>
<evidence type="ECO:0000256" key="10">
    <source>
        <dbReference type="PIRSR" id="PIRSR003170-1"/>
    </source>
</evidence>
<comment type="function">
    <text evidence="9">Catalyzes an amino-pyrimidine hydrolysis reaction at the C5' of the pyrimidine moiety of thiamine compounds, a reaction that is part of a thiamine salvage pathway. Thus, catalyzes the conversion of 4-amino-5-aminomethyl-2-methylpyrimidine to 4-amino-5-hydroxymethyl-2-methylpyrimidine (HMP).</text>
</comment>
<gene>
    <name evidence="13" type="ORF">HMPREF0446_01074</name>
</gene>
<reference evidence="13" key="1">
    <citation type="submission" date="2009-09" db="EMBL/GenBank/DDBJ databases">
        <authorList>
            <consortium name="The Broad Institute Genome Sequencing Platform"/>
            <person name="Ward D."/>
            <person name="Feldgarden M."/>
            <person name="Earl A."/>
            <person name="Young S.K."/>
            <person name="Zeng Q."/>
            <person name="Koehrsen M."/>
            <person name="Alvarado L."/>
            <person name="Berlin A."/>
            <person name="Bochicchio J."/>
            <person name="Borenstein D."/>
            <person name="Chapman S.B."/>
            <person name="Chen Z."/>
            <person name="Engels R."/>
            <person name="Freedman E."/>
            <person name="Gellesch M."/>
            <person name="Goldberg J."/>
            <person name="Griggs A."/>
            <person name="Gujja S."/>
            <person name="Heilman E."/>
            <person name="Heiman D."/>
            <person name="Hepburn T."/>
            <person name="Howarth C."/>
            <person name="Jen D."/>
            <person name="Larson L."/>
            <person name="Lewis B."/>
            <person name="Mehta T."/>
            <person name="Park D."/>
            <person name="Pearson M."/>
            <person name="Roberts A."/>
            <person name="Saif S."/>
            <person name="Shea T."/>
            <person name="Shenoy N."/>
            <person name="Sisk P."/>
            <person name="Stolte C."/>
            <person name="Sykes S."/>
            <person name="Thomson T."/>
            <person name="Walk T."/>
            <person name="White J."/>
            <person name="Yandava C."/>
            <person name="Sibley C.D."/>
            <person name="Field T.R."/>
            <person name="Grinwis M."/>
            <person name="Eshaghurshan C.S."/>
            <person name="Surette M.G."/>
            <person name="Haas B."/>
            <person name="Nusbaum C."/>
            <person name="Birren B."/>
        </authorList>
    </citation>
    <scope>NUCLEOTIDE SEQUENCE [LARGE SCALE GENOMIC DNA]</scope>
    <source>
        <strain evidence="13">ATCC 700633</strain>
    </source>
</reference>
<dbReference type="GO" id="GO:0009228">
    <property type="term" value="P:thiamine biosynthetic process"/>
    <property type="evidence" value="ECO:0007669"/>
    <property type="project" value="UniProtKB-KW"/>
</dbReference>
<dbReference type="InterPro" id="IPR026285">
    <property type="entry name" value="TenA_E"/>
</dbReference>
<comment type="catalytic activity">
    <reaction evidence="8 9">
        <text>thiamine + H2O = 5-(2-hydroxyethyl)-4-methylthiazole + 4-amino-5-hydroxymethyl-2-methylpyrimidine + H(+)</text>
        <dbReference type="Rhea" id="RHEA:17509"/>
        <dbReference type="ChEBI" id="CHEBI:15377"/>
        <dbReference type="ChEBI" id="CHEBI:15378"/>
        <dbReference type="ChEBI" id="CHEBI:16892"/>
        <dbReference type="ChEBI" id="CHEBI:17957"/>
        <dbReference type="ChEBI" id="CHEBI:18385"/>
        <dbReference type="EC" id="3.5.99.2"/>
    </reaction>
</comment>
<evidence type="ECO:0000256" key="5">
    <source>
        <dbReference type="ARBA" id="ARBA00012684"/>
    </source>
</evidence>
<evidence type="ECO:0000256" key="7">
    <source>
        <dbReference type="ARBA" id="ARBA00022977"/>
    </source>
</evidence>
<dbReference type="InterPro" id="IPR016084">
    <property type="entry name" value="Haem_Oase-like_multi-hlx"/>
</dbReference>
<comment type="catalytic activity">
    <reaction evidence="1 9">
        <text>4-amino-5-aminomethyl-2-methylpyrimidine + H2O = 4-amino-5-hydroxymethyl-2-methylpyrimidine + NH4(+)</text>
        <dbReference type="Rhea" id="RHEA:31799"/>
        <dbReference type="ChEBI" id="CHEBI:15377"/>
        <dbReference type="ChEBI" id="CHEBI:16892"/>
        <dbReference type="ChEBI" id="CHEBI:28938"/>
        <dbReference type="ChEBI" id="CHEBI:63416"/>
        <dbReference type="EC" id="3.5.99.2"/>
    </reaction>
</comment>
<dbReference type="HOGENOM" id="CLU_077537_0_1_9"/>
<evidence type="ECO:0000259" key="12">
    <source>
        <dbReference type="Pfam" id="PF03070"/>
    </source>
</evidence>
<evidence type="ECO:0000256" key="2">
    <source>
        <dbReference type="ARBA" id="ARBA00004948"/>
    </source>
</evidence>
<feature type="domain" description="Thiaminase-2/PQQC" evidence="12">
    <location>
        <begin position="19"/>
        <end position="219"/>
    </location>
</feature>
<comment type="similarity">
    <text evidence="3 9">Belongs to the TenA family.</text>
</comment>
<protein>
    <recommendedName>
        <fullName evidence="6 9">Aminopyrimidine aminohydrolase</fullName>
        <ecNumber evidence="5 9">3.5.99.2</ecNumber>
    </recommendedName>
</protein>
<evidence type="ECO:0000313" key="13">
    <source>
        <dbReference type="EMBL" id="EEW93086.1"/>
    </source>
</evidence>
<sequence>MEKYAFKTGDAVGEFLRNSQKNWQAAVNHRFVQELFEGTIEDEVLIKYLIQDYHFFDVFLSMLGACVAHADTLEAKLRFAKQLGFLEADEDGYFQKAFKELGVTEKEYLEVTLHPVTKEFQQLMYSAVDSSDYAQLLVMLVIAEGLYLDWGSKELPLPEKYIHLEWIHLHRGEFFKEWVQFLVDELNRVCKDKGTISELQERWDQAVALELAFFEIGYDA</sequence>
<dbReference type="STRING" id="626369.HMPREF0446_01074"/>
<evidence type="ECO:0000256" key="4">
    <source>
        <dbReference type="ARBA" id="ARBA00011881"/>
    </source>
</evidence>
<dbReference type="InterPro" id="IPR004305">
    <property type="entry name" value="Thiaminase-2/PQQC"/>
</dbReference>
<dbReference type="GO" id="GO:0009229">
    <property type="term" value="P:thiamine diphosphate biosynthetic process"/>
    <property type="evidence" value="ECO:0007669"/>
    <property type="project" value="UniProtKB-UniPathway"/>
</dbReference>
<evidence type="ECO:0000313" key="14">
    <source>
        <dbReference type="Proteomes" id="UP000002939"/>
    </source>
</evidence>
<comment type="caution">
    <text evidence="13">The sequence shown here is derived from an EMBL/GenBank/DDBJ whole genome shotgun (WGS) entry which is preliminary data.</text>
</comment>
<keyword evidence="14" id="KW-1185">Reference proteome</keyword>
<evidence type="ECO:0000256" key="3">
    <source>
        <dbReference type="ARBA" id="ARBA00010264"/>
    </source>
</evidence>
<dbReference type="Pfam" id="PF03070">
    <property type="entry name" value="TENA_THI-4"/>
    <property type="match status" value="1"/>
</dbReference>
<evidence type="ECO:0000256" key="8">
    <source>
        <dbReference type="ARBA" id="ARBA00048337"/>
    </source>
</evidence>
<keyword evidence="9" id="KW-0378">Hydrolase</keyword>
<dbReference type="InterPro" id="IPR050967">
    <property type="entry name" value="Thiamine_Salvage_TenA"/>
</dbReference>
<dbReference type="Proteomes" id="UP000002939">
    <property type="component" value="Unassembled WGS sequence"/>
</dbReference>
<evidence type="ECO:0000256" key="11">
    <source>
        <dbReference type="PIRSR" id="PIRSR003170-2"/>
    </source>
</evidence>
<dbReference type="RefSeq" id="WP_006703350.1">
    <property type="nucleotide sequence ID" value="NZ_KI391971.1"/>
</dbReference>
<feature type="binding site" evidence="11">
    <location>
        <position position="144"/>
    </location>
    <ligand>
        <name>substrate</name>
    </ligand>
</feature>
<feature type="binding site" evidence="11">
    <location>
        <position position="52"/>
    </location>
    <ligand>
        <name>substrate</name>
    </ligand>
</feature>
<name>D0BM71_9LACT</name>
<accession>D0BM71</accession>
<dbReference type="UniPathway" id="UPA00060"/>
<dbReference type="OrthoDB" id="3711545at2"/>
<dbReference type="EMBL" id="ACRF02000016">
    <property type="protein sequence ID" value="EEW93086.1"/>
    <property type="molecule type" value="Genomic_DNA"/>
</dbReference>
<dbReference type="CDD" id="cd19358">
    <property type="entry name" value="TenA_E_Spr0628-like"/>
    <property type="match status" value="1"/>
</dbReference>
<reference evidence="13" key="2">
    <citation type="submission" date="2011-10" db="EMBL/GenBank/DDBJ databases">
        <title>The Genome Sequence of Granulicatella elegans ATCC 700633.</title>
        <authorList>
            <consortium name="The Broad Institute Genome Sequencing Platform"/>
            <consortium name="The Broad Institute Genome Sequencing Center for Infectious Disease"/>
            <person name="Earl A."/>
            <person name="Ward D."/>
            <person name="Feldgarden M."/>
            <person name="Gevers D."/>
            <person name="Sibley C.D."/>
            <person name="Field T.R."/>
            <person name="Grinwis M."/>
            <person name="Eshaghurshan C.S."/>
            <person name="Surette M.G."/>
            <person name="Young S.K."/>
            <person name="Zeng Q."/>
            <person name="Gargeya S."/>
            <person name="Fitzgerald M."/>
            <person name="Haas B."/>
            <person name="Abouelleil A."/>
            <person name="Alvarado L."/>
            <person name="Arachchi H.M."/>
            <person name="Berlin A."/>
            <person name="Brown A."/>
            <person name="Chapman S.B."/>
            <person name="Chen Z."/>
            <person name="Dunbar C."/>
            <person name="Freedman E."/>
            <person name="Gearin G."/>
            <person name="Goldberg J."/>
            <person name="Griggs A."/>
            <person name="Gujja S."/>
            <person name="Heiman D."/>
            <person name="Howarth C."/>
            <person name="Larson L."/>
            <person name="Lui A."/>
            <person name="MacDonald P.J.P."/>
            <person name="Montmayeur A."/>
            <person name="Murphy C."/>
            <person name="Neiman D."/>
            <person name="Pearson M."/>
            <person name="Priest M."/>
            <person name="Roberts A."/>
            <person name="Saif S."/>
            <person name="Shea T."/>
            <person name="Shenoy N."/>
            <person name="Sisk P."/>
            <person name="Stolte C."/>
            <person name="Sykes S."/>
            <person name="Wortman J."/>
            <person name="Nusbaum C."/>
            <person name="Birren B."/>
        </authorList>
    </citation>
    <scope>NUCLEOTIDE SEQUENCE [LARGE SCALE GENOMIC DNA]</scope>
    <source>
        <strain evidence="13">ATCC 700633</strain>
    </source>
</reference>
<evidence type="ECO:0000256" key="6">
    <source>
        <dbReference type="ARBA" id="ARBA00013647"/>
    </source>
</evidence>
<proteinExistence type="inferred from homology"/>
<dbReference type="EC" id="3.5.99.2" evidence="5 9"/>
<evidence type="ECO:0000256" key="9">
    <source>
        <dbReference type="PIRNR" id="PIRNR003170"/>
    </source>
</evidence>
<organism evidence="13 14">
    <name type="scientific">Granulicatella elegans ATCC 700633</name>
    <dbReference type="NCBI Taxonomy" id="626369"/>
    <lineage>
        <taxon>Bacteria</taxon>
        <taxon>Bacillati</taxon>
        <taxon>Bacillota</taxon>
        <taxon>Bacilli</taxon>
        <taxon>Lactobacillales</taxon>
        <taxon>Carnobacteriaceae</taxon>
        <taxon>Granulicatella</taxon>
    </lineage>
</organism>
<dbReference type="AlphaFoldDB" id="D0BM71"/>
<feature type="active site" description="Proton donor" evidence="10">
    <location>
        <position position="210"/>
    </location>
</feature>
<dbReference type="GO" id="GO:0050334">
    <property type="term" value="F:thiaminase activity"/>
    <property type="evidence" value="ECO:0007669"/>
    <property type="project" value="UniProtKB-UniRule"/>
</dbReference>